<evidence type="ECO:0000313" key="1">
    <source>
        <dbReference type="EMBL" id="SFD17330.1"/>
    </source>
</evidence>
<dbReference type="OrthoDB" id="4070623at2"/>
<dbReference type="RefSeq" id="WP_091988153.1">
    <property type="nucleotide sequence ID" value="NZ_FOLO01000038.1"/>
</dbReference>
<evidence type="ECO:0000313" key="2">
    <source>
        <dbReference type="Proteomes" id="UP000198862"/>
    </source>
</evidence>
<keyword evidence="2" id="KW-1185">Reference proteome</keyword>
<name>A0A1I1QGT9_9GAMM</name>
<protein>
    <recommendedName>
        <fullName evidence="3">Phage protein D</fullName>
    </recommendedName>
</protein>
<sequence length="335" mass="37023">MFMKPQFVLNANGKDISQSLMDRVVSVKVCQKSGLASDTCTIEIDDHRQNPIQLPGDEDTIAIALGYAQETTDDTSQLINFGQFDVSEFSLNGTRDSLTIFGNKSLWSKGLQIPVKFSWLSEPEKPLLLKSVVDKIAGKYGLKAKLSPKLNTIELPAIEQNESDMQLLTRLGSYFDAIVKIVEDFLVFIPRGTGKTTSGRALKEVTLVREQLLSWTALNSQYPGYKSCQAWYHDFISASRKKVEVGSGKPCFDLNFTYADEATAKLAANARLTHANRMAKSIDLKFIGEPNVMAGGIIKVEGVRNGIDGKWFVSQVEHLIDSRGFVSQAQCVLLS</sequence>
<evidence type="ECO:0008006" key="3">
    <source>
        <dbReference type="Google" id="ProtNLM"/>
    </source>
</evidence>
<dbReference type="STRING" id="1123010.SAMN02745724_03751"/>
<dbReference type="AlphaFoldDB" id="A0A1I1QGT9"/>
<gene>
    <name evidence="1" type="ORF">SAMN02745724_03751</name>
</gene>
<dbReference type="Proteomes" id="UP000198862">
    <property type="component" value="Unassembled WGS sequence"/>
</dbReference>
<dbReference type="EMBL" id="FOLO01000038">
    <property type="protein sequence ID" value="SFD17330.1"/>
    <property type="molecule type" value="Genomic_DNA"/>
</dbReference>
<dbReference type="SUPFAM" id="SSF69279">
    <property type="entry name" value="Phage tail proteins"/>
    <property type="match status" value="1"/>
</dbReference>
<accession>A0A1I1QGT9</accession>
<reference evidence="1 2" key="1">
    <citation type="submission" date="2016-10" db="EMBL/GenBank/DDBJ databases">
        <authorList>
            <person name="de Groot N.N."/>
        </authorList>
    </citation>
    <scope>NUCLEOTIDE SEQUENCE [LARGE SCALE GENOMIC DNA]</scope>
    <source>
        <strain evidence="1 2">DSM 6059</strain>
    </source>
</reference>
<proteinExistence type="predicted"/>
<organism evidence="1 2">
    <name type="scientific">Pseudoalteromonas denitrificans DSM 6059</name>
    <dbReference type="NCBI Taxonomy" id="1123010"/>
    <lineage>
        <taxon>Bacteria</taxon>
        <taxon>Pseudomonadati</taxon>
        <taxon>Pseudomonadota</taxon>
        <taxon>Gammaproteobacteria</taxon>
        <taxon>Alteromonadales</taxon>
        <taxon>Pseudoalteromonadaceae</taxon>
        <taxon>Pseudoalteromonas</taxon>
    </lineage>
</organism>